<accession>A0A1C6SEB3</accession>
<gene>
    <name evidence="2" type="ORF">GA0074694_4895</name>
</gene>
<evidence type="ECO:0000256" key="1">
    <source>
        <dbReference type="SAM" id="MobiDB-lite"/>
    </source>
</evidence>
<protein>
    <submittedName>
        <fullName evidence="2">FAD dependent oxidoreductase</fullName>
    </submittedName>
</protein>
<dbReference type="GO" id="GO:0008734">
    <property type="term" value="F:L-aspartate oxidase activity"/>
    <property type="evidence" value="ECO:0007669"/>
    <property type="project" value="InterPro"/>
</dbReference>
<sequence>MTATIVPAPRRARRTTGETTDVLVVGGGVGGIAAALAACEGGARVVVVEPYRWIGGQLTSQAVPPDEHRWIETTGSTATYRCFRRGVRGYYRDWYALDQAADGALLNPGNGWVSPLCHEPRAALAVLRAMIAPWCAAGRLVVHTEAELLAAHTDGDSVRAVSVRLSDGTVREISARLVLEASETGELLPLAGIEYRTGTESRDQTGEPSAPERADPLNMQAATVCFALEHVDGDHTVDRPDGYGRWRTLTPPGWPDRLFSWSYPDPRTGRPVTGRFTPNPEQAAASMEEALRAPELWTYRRILDRRAFRPGLLPSDVTIVNWPMTDYLDGPLFDVPDAGWHLRRAREFSLAFLYWLQTEAPRPDGGRGYPGLRLRPDVTGTPDGLAQAPYIREARRLCAVTTPTEQDLSVAVRGAAGAVRYPDTVGTGHYRIDLHPSTRGDGYLDVAAHPFEIPLGALLPQRVTNVVAAGKALGTTHVTNGCYRVHPAEWSTGEAAGALAAFCLTTGSAPHAVRERPGLLADFQDALVRRGVDLRWPEGTALPEECTGTPRA</sequence>
<dbReference type="STRING" id="47866.GA0074694_4895"/>
<evidence type="ECO:0000313" key="2">
    <source>
        <dbReference type="EMBL" id="SCL27723.1"/>
    </source>
</evidence>
<feature type="compositionally biased region" description="Basic and acidic residues" evidence="1">
    <location>
        <begin position="197"/>
        <end position="215"/>
    </location>
</feature>
<keyword evidence="3" id="KW-1185">Reference proteome</keyword>
<dbReference type="InterPro" id="IPR036188">
    <property type="entry name" value="FAD/NAD-bd_sf"/>
</dbReference>
<dbReference type="Gene3D" id="3.50.50.60">
    <property type="entry name" value="FAD/NAD(P)-binding domain"/>
    <property type="match status" value="1"/>
</dbReference>
<proteinExistence type="predicted"/>
<dbReference type="Proteomes" id="UP000198906">
    <property type="component" value="Unassembled WGS sequence"/>
</dbReference>
<dbReference type="InterPro" id="IPR005288">
    <property type="entry name" value="NadB"/>
</dbReference>
<organism evidence="2 3">
    <name type="scientific">Micromonospora inyonensis</name>
    <dbReference type="NCBI Taxonomy" id="47866"/>
    <lineage>
        <taxon>Bacteria</taxon>
        <taxon>Bacillati</taxon>
        <taxon>Actinomycetota</taxon>
        <taxon>Actinomycetes</taxon>
        <taxon>Micromonosporales</taxon>
        <taxon>Micromonosporaceae</taxon>
        <taxon>Micromonospora</taxon>
    </lineage>
</organism>
<dbReference type="EMBL" id="FMHU01000002">
    <property type="protein sequence ID" value="SCL27723.1"/>
    <property type="molecule type" value="Genomic_DNA"/>
</dbReference>
<dbReference type="GO" id="GO:0009435">
    <property type="term" value="P:NAD+ biosynthetic process"/>
    <property type="evidence" value="ECO:0007669"/>
    <property type="project" value="InterPro"/>
</dbReference>
<dbReference type="RefSeq" id="WP_091462130.1">
    <property type="nucleotide sequence ID" value="NZ_FMHU01000002.1"/>
</dbReference>
<name>A0A1C6SEB3_9ACTN</name>
<dbReference type="SUPFAM" id="SSF51905">
    <property type="entry name" value="FAD/NAD(P)-binding domain"/>
    <property type="match status" value="1"/>
</dbReference>
<dbReference type="Pfam" id="PF12831">
    <property type="entry name" value="FAD_oxidored"/>
    <property type="match status" value="1"/>
</dbReference>
<dbReference type="PANTHER" id="PTHR42716">
    <property type="entry name" value="L-ASPARTATE OXIDASE"/>
    <property type="match status" value="1"/>
</dbReference>
<feature type="region of interest" description="Disordered" evidence="1">
    <location>
        <begin position="194"/>
        <end position="216"/>
    </location>
</feature>
<reference evidence="3" key="1">
    <citation type="submission" date="2016-06" db="EMBL/GenBank/DDBJ databases">
        <authorList>
            <person name="Varghese N."/>
        </authorList>
    </citation>
    <scope>NUCLEOTIDE SEQUENCE [LARGE SCALE GENOMIC DNA]</scope>
    <source>
        <strain evidence="3">DSM 46123</strain>
    </source>
</reference>
<dbReference type="PANTHER" id="PTHR42716:SF1">
    <property type="entry name" value="SLL0471 PROTEIN"/>
    <property type="match status" value="1"/>
</dbReference>
<evidence type="ECO:0000313" key="3">
    <source>
        <dbReference type="Proteomes" id="UP000198906"/>
    </source>
</evidence>
<dbReference type="AlphaFoldDB" id="A0A1C6SEB3"/>